<accession>A0A6L2Q1N7</accession>
<reference evidence="3" key="1">
    <citation type="submission" date="2020-01" db="EMBL/GenBank/DDBJ databases">
        <title>Draft genome sequence of the Termite Coptotermes fromosanus.</title>
        <authorList>
            <person name="Itakura S."/>
            <person name="Yosikawa Y."/>
            <person name="Umezawa K."/>
        </authorList>
    </citation>
    <scope>NUCLEOTIDE SEQUENCE [LARGE SCALE GENOMIC DNA]</scope>
</reference>
<feature type="signal peptide" evidence="1">
    <location>
        <begin position="1"/>
        <end position="16"/>
    </location>
</feature>
<evidence type="ECO:0000313" key="3">
    <source>
        <dbReference type="Proteomes" id="UP000502823"/>
    </source>
</evidence>
<dbReference type="InParanoid" id="A0A6L2Q1N7"/>
<feature type="chain" id="PRO_5026764145" description="Tc1-like transposase DDE domain-containing protein" evidence="1">
    <location>
        <begin position="17"/>
        <end position="156"/>
    </location>
</feature>
<keyword evidence="1" id="KW-0732">Signal</keyword>
<evidence type="ECO:0000313" key="2">
    <source>
        <dbReference type="EMBL" id="GFG36675.1"/>
    </source>
</evidence>
<evidence type="ECO:0008006" key="4">
    <source>
        <dbReference type="Google" id="ProtNLM"/>
    </source>
</evidence>
<name>A0A6L2Q1N7_COPFO</name>
<keyword evidence="3" id="KW-1185">Reference proteome</keyword>
<dbReference type="AlphaFoldDB" id="A0A6L2Q1N7"/>
<dbReference type="Gene3D" id="3.30.420.10">
    <property type="entry name" value="Ribonuclease H-like superfamily/Ribonuclease H"/>
    <property type="match status" value="1"/>
</dbReference>
<sequence>MLIVSMLLMNASLVVGPITLNHKQKESVEWRHPTFAGKKKFKANPSAGNVMPTGFWDAEGVILVALCHMVELLTQICTFKLLKPCRSLSGEYELLKMWLKLPSTRQRTITHKFENTGSNHKTQMDCSLHPPYSPDFAPSDFRLSISIKDAIRGKKV</sequence>
<dbReference type="InterPro" id="IPR036397">
    <property type="entry name" value="RNaseH_sf"/>
</dbReference>
<gene>
    <name evidence="2" type="ORF">Cfor_11013</name>
</gene>
<proteinExistence type="predicted"/>
<organism evidence="2 3">
    <name type="scientific">Coptotermes formosanus</name>
    <name type="common">Formosan subterranean termite</name>
    <dbReference type="NCBI Taxonomy" id="36987"/>
    <lineage>
        <taxon>Eukaryota</taxon>
        <taxon>Metazoa</taxon>
        <taxon>Ecdysozoa</taxon>
        <taxon>Arthropoda</taxon>
        <taxon>Hexapoda</taxon>
        <taxon>Insecta</taxon>
        <taxon>Pterygota</taxon>
        <taxon>Neoptera</taxon>
        <taxon>Polyneoptera</taxon>
        <taxon>Dictyoptera</taxon>
        <taxon>Blattodea</taxon>
        <taxon>Blattoidea</taxon>
        <taxon>Termitoidae</taxon>
        <taxon>Rhinotermitidae</taxon>
        <taxon>Coptotermes</taxon>
    </lineage>
</organism>
<evidence type="ECO:0000256" key="1">
    <source>
        <dbReference type="SAM" id="SignalP"/>
    </source>
</evidence>
<protein>
    <recommendedName>
        <fullName evidence="4">Tc1-like transposase DDE domain-containing protein</fullName>
    </recommendedName>
</protein>
<dbReference type="Proteomes" id="UP000502823">
    <property type="component" value="Unassembled WGS sequence"/>
</dbReference>
<comment type="caution">
    <text evidence="2">The sequence shown here is derived from an EMBL/GenBank/DDBJ whole genome shotgun (WGS) entry which is preliminary data.</text>
</comment>
<dbReference type="GO" id="GO:0003676">
    <property type="term" value="F:nucleic acid binding"/>
    <property type="evidence" value="ECO:0007669"/>
    <property type="project" value="InterPro"/>
</dbReference>
<dbReference type="EMBL" id="BLKM01006263">
    <property type="protein sequence ID" value="GFG36675.1"/>
    <property type="molecule type" value="Genomic_DNA"/>
</dbReference>